<gene>
    <name evidence="1" type="ORF">HPB50_019763</name>
</gene>
<evidence type="ECO:0000313" key="2">
    <source>
        <dbReference type="Proteomes" id="UP000821845"/>
    </source>
</evidence>
<proteinExistence type="predicted"/>
<evidence type="ECO:0000313" key="1">
    <source>
        <dbReference type="EMBL" id="KAH6926556.1"/>
    </source>
</evidence>
<sequence length="80" mass="8808">MMSSTSLRDTKAVRFLSGTASTFGISGAFMLAANLSSPTCAYYLPRTLYMIGFCTGVLHAFHGAYASYKIYIQKRDSGWF</sequence>
<reference evidence="1" key="1">
    <citation type="submission" date="2020-05" db="EMBL/GenBank/DDBJ databases">
        <title>Large-scale comparative analyses of tick genomes elucidate their genetic diversity and vector capacities.</title>
        <authorList>
            <person name="Jia N."/>
            <person name="Wang J."/>
            <person name="Shi W."/>
            <person name="Du L."/>
            <person name="Sun Y."/>
            <person name="Zhan W."/>
            <person name="Jiang J."/>
            <person name="Wang Q."/>
            <person name="Zhang B."/>
            <person name="Ji P."/>
            <person name="Sakyi L.B."/>
            <person name="Cui X."/>
            <person name="Yuan T."/>
            <person name="Jiang B."/>
            <person name="Yang W."/>
            <person name="Lam T.T.-Y."/>
            <person name="Chang Q."/>
            <person name="Ding S."/>
            <person name="Wang X."/>
            <person name="Zhu J."/>
            <person name="Ruan X."/>
            <person name="Zhao L."/>
            <person name="Wei J."/>
            <person name="Que T."/>
            <person name="Du C."/>
            <person name="Cheng J."/>
            <person name="Dai P."/>
            <person name="Han X."/>
            <person name="Huang E."/>
            <person name="Gao Y."/>
            <person name="Liu J."/>
            <person name="Shao H."/>
            <person name="Ye R."/>
            <person name="Li L."/>
            <person name="Wei W."/>
            <person name="Wang X."/>
            <person name="Wang C."/>
            <person name="Yang T."/>
            <person name="Huo Q."/>
            <person name="Li W."/>
            <person name="Guo W."/>
            <person name="Chen H."/>
            <person name="Zhou L."/>
            <person name="Ni X."/>
            <person name="Tian J."/>
            <person name="Zhou Y."/>
            <person name="Sheng Y."/>
            <person name="Liu T."/>
            <person name="Pan Y."/>
            <person name="Xia L."/>
            <person name="Li J."/>
            <person name="Zhao F."/>
            <person name="Cao W."/>
        </authorList>
    </citation>
    <scope>NUCLEOTIDE SEQUENCE</scope>
    <source>
        <strain evidence="1">Hyas-2018</strain>
    </source>
</reference>
<organism evidence="1 2">
    <name type="scientific">Hyalomma asiaticum</name>
    <name type="common">Tick</name>
    <dbReference type="NCBI Taxonomy" id="266040"/>
    <lineage>
        <taxon>Eukaryota</taxon>
        <taxon>Metazoa</taxon>
        <taxon>Ecdysozoa</taxon>
        <taxon>Arthropoda</taxon>
        <taxon>Chelicerata</taxon>
        <taxon>Arachnida</taxon>
        <taxon>Acari</taxon>
        <taxon>Parasitiformes</taxon>
        <taxon>Ixodida</taxon>
        <taxon>Ixodoidea</taxon>
        <taxon>Ixodidae</taxon>
        <taxon>Hyalomminae</taxon>
        <taxon>Hyalomma</taxon>
    </lineage>
</organism>
<dbReference type="Proteomes" id="UP000821845">
    <property type="component" value="Chromosome 7"/>
</dbReference>
<accession>A0ACB7RY12</accession>
<comment type="caution">
    <text evidence="1">The sequence shown here is derived from an EMBL/GenBank/DDBJ whole genome shotgun (WGS) entry which is preliminary data.</text>
</comment>
<name>A0ACB7RY12_HYAAI</name>
<dbReference type="EMBL" id="CM023487">
    <property type="protein sequence ID" value="KAH6926556.1"/>
    <property type="molecule type" value="Genomic_DNA"/>
</dbReference>
<protein>
    <submittedName>
        <fullName evidence="1">Uncharacterized protein</fullName>
    </submittedName>
</protein>
<keyword evidence="2" id="KW-1185">Reference proteome</keyword>